<accession>A0A3G9IXZ8</accession>
<name>A0A3G9IXZ8_9BACL</name>
<gene>
    <name evidence="1" type="ORF">Back11_47410</name>
</gene>
<dbReference type="Pfam" id="PF14584">
    <property type="entry name" value="DUF4446"/>
    <property type="match status" value="1"/>
</dbReference>
<dbReference type="EMBL" id="AP019308">
    <property type="protein sequence ID" value="BBH23396.1"/>
    <property type="molecule type" value="Genomic_DNA"/>
</dbReference>
<evidence type="ECO:0000313" key="2">
    <source>
        <dbReference type="Proteomes" id="UP000275368"/>
    </source>
</evidence>
<dbReference type="Proteomes" id="UP000275368">
    <property type="component" value="Chromosome"/>
</dbReference>
<keyword evidence="2" id="KW-1185">Reference proteome</keyword>
<dbReference type="OrthoDB" id="5244042at2"/>
<proteinExistence type="predicted"/>
<sequence>MDQIIQRPADWVTVGLTAAVIILSIRSLALGRKLKRLKKSYGEFMNGTGVEGLEPIIIDIKERINGQEESYSKLKHSVEKQNEILKQRKGNVGLLRYNAFGDRGSNLSFSIAIVDDQEDGLVLSGLHSREETFVYAKPVKQGQSEYSLTPEEKQAIIQAVQSK</sequence>
<dbReference type="InterPro" id="IPR027981">
    <property type="entry name" value="DUF4446"/>
</dbReference>
<protein>
    <submittedName>
        <fullName evidence="1">Uncharacterized protein</fullName>
    </submittedName>
</protein>
<dbReference type="RefSeq" id="WP_125662899.1">
    <property type="nucleotide sequence ID" value="NZ_AP019308.1"/>
</dbReference>
<organism evidence="1 2">
    <name type="scientific">Paenibacillus baekrokdamisoli</name>
    <dbReference type="NCBI Taxonomy" id="1712516"/>
    <lineage>
        <taxon>Bacteria</taxon>
        <taxon>Bacillati</taxon>
        <taxon>Bacillota</taxon>
        <taxon>Bacilli</taxon>
        <taxon>Bacillales</taxon>
        <taxon>Paenibacillaceae</taxon>
        <taxon>Paenibacillus</taxon>
    </lineage>
</organism>
<reference evidence="1 2" key="1">
    <citation type="submission" date="2018-11" db="EMBL/GenBank/DDBJ databases">
        <title>Complete genome sequence of Paenibacillus baekrokdamisoli strain KCTC 33723.</title>
        <authorList>
            <person name="Kang S.W."/>
            <person name="Lee K.C."/>
            <person name="Kim K.K."/>
            <person name="Kim J.S."/>
            <person name="Kim D.S."/>
            <person name="Ko S.H."/>
            <person name="Yang S.H."/>
            <person name="Lee J.S."/>
        </authorList>
    </citation>
    <scope>NUCLEOTIDE SEQUENCE [LARGE SCALE GENOMIC DNA]</scope>
    <source>
        <strain evidence="1 2">KCTC 33723</strain>
    </source>
</reference>
<dbReference type="KEGG" id="pbk:Back11_47410"/>
<dbReference type="AlphaFoldDB" id="A0A3G9IXZ8"/>
<evidence type="ECO:0000313" key="1">
    <source>
        <dbReference type="EMBL" id="BBH23396.1"/>
    </source>
</evidence>